<evidence type="ECO:0000313" key="1">
    <source>
        <dbReference type="EMBL" id="MEG3183108.1"/>
    </source>
</evidence>
<reference evidence="1 2" key="1">
    <citation type="journal article" date="2016" name="Int. J. Syst. Evol. Microbiol.">
        <title>Lysobacter erysipheiresistens sp. nov., an antagonist of powdery mildew, isolated from tobacco-cultivated soil.</title>
        <authorList>
            <person name="Xie B."/>
            <person name="Li T."/>
            <person name="Lin X."/>
            <person name="Wang C.J."/>
            <person name="Chen Y.J."/>
            <person name="Liu W.J."/>
            <person name="Zhao Z.W."/>
        </authorList>
    </citation>
    <scope>NUCLEOTIDE SEQUENCE [LARGE SCALE GENOMIC DNA]</scope>
    <source>
        <strain evidence="1 2">RS-LYSO-3</strain>
    </source>
</reference>
<name>A0ABU7YVZ5_9GAMM</name>
<sequence length="352" mass="38307">MALSLGLALTSAAQAQPDLSKLDKDMAGPRAQVLVLGSMHLSQLPESFDPASLEPVLERLAAFKPDIITIESISGEDCDLMARHPTVYDPESTARFCSHPVEAHAATGLDVPAAIAEVNKTLADWPADPTPAQRRHLAAMFLAADDDASALTQWLQLADTERRAGDGLDATLVARLGDLATRDNESYQIAARLAARLGLPRVFAVDDHTGDNLQVPDAEIPAFGKAIRAAWDSAAAQKQPLRDREKKLTERGDMLGLYRYINRPDVRSIQSDGDFGAALRETSSQHYGQRYVAGWETRNLRMVANIRAAFRDRPGARVLSIVGASHKPWFDSLLGQMQGVDIVDVEQVLKAE</sequence>
<protein>
    <submittedName>
        <fullName evidence="1">DUF5694 domain-containing protein</fullName>
    </submittedName>
</protein>
<accession>A0ABU7YVZ5</accession>
<comment type="caution">
    <text evidence="1">The sequence shown here is derived from an EMBL/GenBank/DDBJ whole genome shotgun (WGS) entry which is preliminary data.</text>
</comment>
<dbReference type="InterPro" id="IPR043749">
    <property type="entry name" value="DUF5694"/>
</dbReference>
<evidence type="ECO:0000313" key="2">
    <source>
        <dbReference type="Proteomes" id="UP001355056"/>
    </source>
</evidence>
<dbReference type="Pfam" id="PF18950">
    <property type="entry name" value="DUF5694"/>
    <property type="match status" value="1"/>
</dbReference>
<gene>
    <name evidence="1" type="ORF">SNE34_03655</name>
</gene>
<proteinExistence type="predicted"/>
<dbReference type="EMBL" id="JAXGFP010000002">
    <property type="protein sequence ID" value="MEG3183108.1"/>
    <property type="molecule type" value="Genomic_DNA"/>
</dbReference>
<organism evidence="1 2">
    <name type="scientific">Novilysobacter erysipheiresistens</name>
    <dbReference type="NCBI Taxonomy" id="1749332"/>
    <lineage>
        <taxon>Bacteria</taxon>
        <taxon>Pseudomonadati</taxon>
        <taxon>Pseudomonadota</taxon>
        <taxon>Gammaproteobacteria</taxon>
        <taxon>Lysobacterales</taxon>
        <taxon>Lysobacteraceae</taxon>
        <taxon>Novilysobacter</taxon>
    </lineage>
</organism>
<dbReference type="Proteomes" id="UP001355056">
    <property type="component" value="Unassembled WGS sequence"/>
</dbReference>
<keyword evidence="2" id="KW-1185">Reference proteome</keyword>